<dbReference type="Pfam" id="PF02932">
    <property type="entry name" value="Neur_chan_memb"/>
    <property type="match status" value="1"/>
</dbReference>
<comment type="caution">
    <text evidence="3">The sequence shown here is derived from an EMBL/GenBank/DDBJ whole genome shotgun (WGS) entry which is preliminary data.</text>
</comment>
<dbReference type="OrthoDB" id="407674at2759"/>
<dbReference type="GO" id="GO:0006811">
    <property type="term" value="P:monoatomic ion transport"/>
    <property type="evidence" value="ECO:0007669"/>
    <property type="project" value="InterPro"/>
</dbReference>
<feature type="transmembrane region" description="Helical" evidence="1">
    <location>
        <begin position="19"/>
        <end position="38"/>
    </location>
</feature>
<reference evidence="3" key="1">
    <citation type="submission" date="2018-11" db="EMBL/GenBank/DDBJ databases">
        <authorList>
            <consortium name="Pathogen Informatics"/>
        </authorList>
    </citation>
    <scope>NUCLEOTIDE SEQUENCE</scope>
</reference>
<keyword evidence="1" id="KW-0472">Membrane</keyword>
<dbReference type="InterPro" id="IPR006029">
    <property type="entry name" value="Neurotrans-gated_channel_TM"/>
</dbReference>
<dbReference type="Proteomes" id="UP000784294">
    <property type="component" value="Unassembled WGS sequence"/>
</dbReference>
<feature type="non-terminal residue" evidence="3">
    <location>
        <position position="1"/>
    </location>
</feature>
<protein>
    <recommendedName>
        <fullName evidence="2">Neurotransmitter-gated ion-channel transmembrane domain-containing protein</fullName>
    </recommendedName>
</protein>
<keyword evidence="4" id="KW-1185">Reference proteome</keyword>
<organism evidence="3 4">
    <name type="scientific">Protopolystoma xenopodis</name>
    <dbReference type="NCBI Taxonomy" id="117903"/>
    <lineage>
        <taxon>Eukaryota</taxon>
        <taxon>Metazoa</taxon>
        <taxon>Spiralia</taxon>
        <taxon>Lophotrochozoa</taxon>
        <taxon>Platyhelminthes</taxon>
        <taxon>Monogenea</taxon>
        <taxon>Polyopisthocotylea</taxon>
        <taxon>Polystomatidea</taxon>
        <taxon>Polystomatidae</taxon>
        <taxon>Protopolystoma</taxon>
    </lineage>
</organism>
<evidence type="ECO:0000313" key="3">
    <source>
        <dbReference type="EMBL" id="VEL25513.1"/>
    </source>
</evidence>
<sequence>GSSVIATLPRVSYIKAIDIWIIVCLLFVIGALLEFAMASSRARRNQQLIWEHEVRNLVRQELARTMCPCPDPFTTRLLGLDIGPSCTGGGVNEFGEYLYAGLHGVPPLADFKHDKAEMACPLLTSDGFLPHHDEG</sequence>
<evidence type="ECO:0000259" key="2">
    <source>
        <dbReference type="Pfam" id="PF02932"/>
    </source>
</evidence>
<proteinExistence type="predicted"/>
<name>A0A448X1I8_9PLAT</name>
<keyword evidence="1" id="KW-0812">Transmembrane</keyword>
<dbReference type="AlphaFoldDB" id="A0A448X1I8"/>
<dbReference type="Gene3D" id="6.10.250.2810">
    <property type="match status" value="1"/>
</dbReference>
<dbReference type="EMBL" id="CAAALY010074496">
    <property type="protein sequence ID" value="VEL25513.1"/>
    <property type="molecule type" value="Genomic_DNA"/>
</dbReference>
<feature type="domain" description="Neurotransmitter-gated ion-channel transmembrane" evidence="2">
    <location>
        <begin position="4"/>
        <end position="67"/>
    </location>
</feature>
<dbReference type="GO" id="GO:0016020">
    <property type="term" value="C:membrane"/>
    <property type="evidence" value="ECO:0007669"/>
    <property type="project" value="InterPro"/>
</dbReference>
<keyword evidence="1" id="KW-1133">Transmembrane helix</keyword>
<feature type="non-terminal residue" evidence="3">
    <location>
        <position position="135"/>
    </location>
</feature>
<gene>
    <name evidence="3" type="ORF">PXEA_LOCUS18953</name>
</gene>
<evidence type="ECO:0000313" key="4">
    <source>
        <dbReference type="Proteomes" id="UP000784294"/>
    </source>
</evidence>
<evidence type="ECO:0000256" key="1">
    <source>
        <dbReference type="SAM" id="Phobius"/>
    </source>
</evidence>
<accession>A0A448X1I8</accession>
<dbReference type="InterPro" id="IPR036719">
    <property type="entry name" value="Neuro-gated_channel_TM_sf"/>
</dbReference>
<dbReference type="SUPFAM" id="SSF90112">
    <property type="entry name" value="Neurotransmitter-gated ion-channel transmembrane pore"/>
    <property type="match status" value="1"/>
</dbReference>